<keyword evidence="1" id="KW-0472">Membrane</keyword>
<evidence type="ECO:0000313" key="4">
    <source>
        <dbReference type="Proteomes" id="UP000504631"/>
    </source>
</evidence>
<dbReference type="KEGG" id="bvk:117235450"/>
<dbReference type="GeneID" id="117235450"/>
<feature type="transmembrane region" description="Helical" evidence="1">
    <location>
        <begin position="293"/>
        <end position="315"/>
    </location>
</feature>
<accession>A0A6J3KJN1</accession>
<dbReference type="Pfam" id="PF08357">
    <property type="entry name" value="SEFIR"/>
    <property type="match status" value="1"/>
</dbReference>
<dbReference type="AlphaFoldDB" id="A0A6J3KJN1"/>
<keyword evidence="2" id="KW-0732">Signal</keyword>
<feature type="chain" id="PRO_5026826261" evidence="2">
    <location>
        <begin position="31"/>
        <end position="573"/>
    </location>
</feature>
<dbReference type="Proteomes" id="UP000504631">
    <property type="component" value="Unplaced"/>
</dbReference>
<reference evidence="5" key="1">
    <citation type="submission" date="2025-08" db="UniProtKB">
        <authorList>
            <consortium name="RefSeq"/>
        </authorList>
    </citation>
    <scope>IDENTIFICATION</scope>
    <source>
        <tissue evidence="5">Muscle</tissue>
    </source>
</reference>
<evidence type="ECO:0000256" key="2">
    <source>
        <dbReference type="SAM" id="SignalP"/>
    </source>
</evidence>
<dbReference type="Gene3D" id="3.40.50.11530">
    <property type="match status" value="1"/>
</dbReference>
<feature type="domain" description="SEFIR" evidence="3">
    <location>
        <begin position="328"/>
        <end position="462"/>
    </location>
</feature>
<evidence type="ECO:0000313" key="5">
    <source>
        <dbReference type="RefSeq" id="XP_033353372.1"/>
    </source>
</evidence>
<dbReference type="RefSeq" id="XP_033353372.1">
    <property type="nucleotide sequence ID" value="XM_033497481.1"/>
</dbReference>
<organism evidence="4 5">
    <name type="scientific">Bombus vosnesenskii</name>
    <dbReference type="NCBI Taxonomy" id="207650"/>
    <lineage>
        <taxon>Eukaryota</taxon>
        <taxon>Metazoa</taxon>
        <taxon>Ecdysozoa</taxon>
        <taxon>Arthropoda</taxon>
        <taxon>Hexapoda</taxon>
        <taxon>Insecta</taxon>
        <taxon>Pterygota</taxon>
        <taxon>Neoptera</taxon>
        <taxon>Endopterygota</taxon>
        <taxon>Hymenoptera</taxon>
        <taxon>Apocrita</taxon>
        <taxon>Aculeata</taxon>
        <taxon>Apoidea</taxon>
        <taxon>Anthophila</taxon>
        <taxon>Apidae</taxon>
        <taxon>Bombus</taxon>
        <taxon>Pyrobombus</taxon>
    </lineage>
</organism>
<dbReference type="PROSITE" id="PS51534">
    <property type="entry name" value="SEFIR"/>
    <property type="match status" value="1"/>
</dbReference>
<keyword evidence="1" id="KW-1133">Transmembrane helix</keyword>
<keyword evidence="4" id="KW-1185">Reference proteome</keyword>
<name>A0A6J3KJN1_9HYME</name>
<keyword evidence="1" id="KW-0812">Transmembrane</keyword>
<proteinExistence type="predicted"/>
<evidence type="ECO:0000256" key="1">
    <source>
        <dbReference type="SAM" id="Phobius"/>
    </source>
</evidence>
<gene>
    <name evidence="5" type="primary">LOC117235450</name>
</gene>
<evidence type="ECO:0000259" key="3">
    <source>
        <dbReference type="PROSITE" id="PS51534"/>
    </source>
</evidence>
<feature type="signal peptide" evidence="2">
    <location>
        <begin position="1"/>
        <end position="30"/>
    </location>
</feature>
<protein>
    <submittedName>
        <fullName evidence="5">Uncharacterized protein LOC117235450 isoform X1</fullName>
    </submittedName>
</protein>
<dbReference type="InterPro" id="IPR013568">
    <property type="entry name" value="SEFIR_dom"/>
</dbReference>
<sequence length="573" mass="66245">MWLIRNSNLTMRRLVNLAMLLCYLSRSVAAMYCYPDYCQSVTKLVATPGFQCLLTKVQRKGDCTKLTFEGYSRYPEDGTAAKFNLRSYTYEESGYKLTAFNLSVTNVDFHGLVTRYQSLLDENESACRYIELYGNETNPVPRELYISCPFSDVSYESVPYRLDYLVTGEKYKYSKRYVFNVPVHRFIGEDVSIKEYRPFVYIDVSYAPLLSLHVQPLPEVYNVTGYKIWLINNDTDFVKTFNMTSEQDFRYNFTAHTGVFYFKVAPMHSECGDYGCVNSTTPFIIIQETSHRLLIMIISTVWIPPVILYVLYHLYKLYKKEVLKRRRIPKCLLVYSPTRLSHINVMIELAKYLRICDVNAMIDMLDVTDTTDKDPECWCDAAFRNADVVLIATSPPPKKPAASAIYRNTGNYLLRLVKENQSEKEKRYYIVQLPYCKSDDVPEETRHLRRLSLPKELPKLVKIIHKVERVKCSSVSDQEFLDSVKLAKLEILKEDANIAKDERETENLLTLKRTETANNRTSTVLDDNAVSQSFATNIDELNLLGEGGEGEEECTRESSKDDTCSFRIDELNL</sequence>